<dbReference type="SUPFAM" id="SSF46689">
    <property type="entry name" value="Homeodomain-like"/>
    <property type="match status" value="1"/>
</dbReference>
<keyword evidence="1 2" id="KW-0238">DNA-binding</keyword>
<feature type="domain" description="HTH tetR-type" evidence="3">
    <location>
        <begin position="4"/>
        <end position="64"/>
    </location>
</feature>
<gene>
    <name evidence="4" type="ORF">C8E89_11169</name>
</gene>
<dbReference type="Proteomes" id="UP000247781">
    <property type="component" value="Unassembled WGS sequence"/>
</dbReference>
<sequence>MQRAERESLILDAATERFALQGFTGVALTDIAKAAGVTKPLVYSYFGPKEDLYTACLDRAGDNIVDTISAALVGVPPDIDMALVVIDALFTALEPHPHDWTLLYDTPVPPVAVLADRLHKQRKRIDGLAVNGVHQVAINLGVTDPNDISLATDIWTSTLSALVRWWLAHPSHTAADMVDRSRSLGARIANHR</sequence>
<feature type="DNA-binding region" description="H-T-H motif" evidence="2">
    <location>
        <begin position="27"/>
        <end position="46"/>
    </location>
</feature>
<evidence type="ECO:0000259" key="3">
    <source>
        <dbReference type="PROSITE" id="PS50977"/>
    </source>
</evidence>
<evidence type="ECO:0000256" key="1">
    <source>
        <dbReference type="ARBA" id="ARBA00023125"/>
    </source>
</evidence>
<keyword evidence="5" id="KW-1185">Reference proteome</keyword>
<dbReference type="InterPro" id="IPR050109">
    <property type="entry name" value="HTH-type_TetR-like_transc_reg"/>
</dbReference>
<dbReference type="PANTHER" id="PTHR30055">
    <property type="entry name" value="HTH-TYPE TRANSCRIPTIONAL REGULATOR RUTR"/>
    <property type="match status" value="1"/>
</dbReference>
<evidence type="ECO:0000313" key="4">
    <source>
        <dbReference type="EMBL" id="PXX07285.1"/>
    </source>
</evidence>
<dbReference type="EMBL" id="QJJU01000011">
    <property type="protein sequence ID" value="PXX07285.1"/>
    <property type="molecule type" value="Genomic_DNA"/>
</dbReference>
<dbReference type="PANTHER" id="PTHR30055:SF158">
    <property type="entry name" value="POSSIBLE TRANSCRIPTIONAL REGULATORY PROTEIN (PROBABLY TETR-FAMILY)"/>
    <property type="match status" value="1"/>
</dbReference>
<dbReference type="AlphaFoldDB" id="A0A318HRK2"/>
<evidence type="ECO:0000313" key="5">
    <source>
        <dbReference type="Proteomes" id="UP000247781"/>
    </source>
</evidence>
<dbReference type="GO" id="GO:0000976">
    <property type="term" value="F:transcription cis-regulatory region binding"/>
    <property type="evidence" value="ECO:0007669"/>
    <property type="project" value="TreeGrafter"/>
</dbReference>
<reference evidence="5" key="1">
    <citation type="submission" date="2018-05" db="EMBL/GenBank/DDBJ databases">
        <authorList>
            <person name="Deangelis K."/>
            <person name="Huntemann M."/>
            <person name="Clum A."/>
            <person name="Pillay M."/>
            <person name="Palaniappan K."/>
            <person name="Varghese N."/>
            <person name="Mikhailova N."/>
            <person name="Stamatis D."/>
            <person name="Reddy T."/>
            <person name="Daum C."/>
            <person name="Shapiro N."/>
            <person name="Ivanova N."/>
            <person name="Kyrpides N."/>
            <person name="Woyke T."/>
        </authorList>
    </citation>
    <scope>NUCLEOTIDE SEQUENCE [LARGE SCALE GENOMIC DNA]</scope>
    <source>
        <strain evidence="5">GAS496</strain>
    </source>
</reference>
<dbReference type="InterPro" id="IPR001647">
    <property type="entry name" value="HTH_TetR"/>
</dbReference>
<evidence type="ECO:0000256" key="2">
    <source>
        <dbReference type="PROSITE-ProRule" id="PRU00335"/>
    </source>
</evidence>
<reference evidence="4 5" key="2">
    <citation type="submission" date="2018-06" db="EMBL/GenBank/DDBJ databases">
        <title>Sequencing of bacterial isolates from soil warming experiment in Harvard Forest, Massachusetts, USA.</title>
        <authorList>
            <person name="Deangelis K.PhD."/>
        </authorList>
    </citation>
    <scope>NUCLEOTIDE SEQUENCE [LARGE SCALE GENOMIC DNA]</scope>
    <source>
        <strain evidence="4 5">GAS496</strain>
    </source>
</reference>
<accession>A0A318HRK2</accession>
<proteinExistence type="predicted"/>
<protein>
    <submittedName>
        <fullName evidence="4">TetR family transcriptional regulator</fullName>
    </submittedName>
</protein>
<name>A0A318HRK2_9MYCO</name>
<dbReference type="PROSITE" id="PS50977">
    <property type="entry name" value="HTH_TETR_2"/>
    <property type="match status" value="1"/>
</dbReference>
<dbReference type="Gene3D" id="1.10.357.10">
    <property type="entry name" value="Tetracycline Repressor, domain 2"/>
    <property type="match status" value="1"/>
</dbReference>
<dbReference type="GO" id="GO:0003700">
    <property type="term" value="F:DNA-binding transcription factor activity"/>
    <property type="evidence" value="ECO:0007669"/>
    <property type="project" value="TreeGrafter"/>
</dbReference>
<dbReference type="Pfam" id="PF00440">
    <property type="entry name" value="TetR_N"/>
    <property type="match status" value="1"/>
</dbReference>
<dbReference type="PRINTS" id="PR00455">
    <property type="entry name" value="HTHTETR"/>
</dbReference>
<dbReference type="InterPro" id="IPR009057">
    <property type="entry name" value="Homeodomain-like_sf"/>
</dbReference>
<organism evidence="4 5">
    <name type="scientific">Mycolicibacterium moriokaense</name>
    <dbReference type="NCBI Taxonomy" id="39691"/>
    <lineage>
        <taxon>Bacteria</taxon>
        <taxon>Bacillati</taxon>
        <taxon>Actinomycetota</taxon>
        <taxon>Actinomycetes</taxon>
        <taxon>Mycobacteriales</taxon>
        <taxon>Mycobacteriaceae</taxon>
        <taxon>Mycolicibacterium</taxon>
    </lineage>
</organism>
<comment type="caution">
    <text evidence="4">The sequence shown here is derived from an EMBL/GenBank/DDBJ whole genome shotgun (WGS) entry which is preliminary data.</text>
</comment>